<sequence length="65" mass="7672">MIVWLMIYSNDASYIVPYFQKMLTSRKVTLLNSSTVKDSLMILTITVEHRIRDMILLVLFVMLVY</sequence>
<proteinExistence type="predicted"/>
<organism evidence="1">
    <name type="scientific">Rhizophora mucronata</name>
    <name type="common">Asiatic mangrove</name>
    <dbReference type="NCBI Taxonomy" id="61149"/>
    <lineage>
        <taxon>Eukaryota</taxon>
        <taxon>Viridiplantae</taxon>
        <taxon>Streptophyta</taxon>
        <taxon>Embryophyta</taxon>
        <taxon>Tracheophyta</taxon>
        <taxon>Spermatophyta</taxon>
        <taxon>Magnoliopsida</taxon>
        <taxon>eudicotyledons</taxon>
        <taxon>Gunneridae</taxon>
        <taxon>Pentapetalae</taxon>
        <taxon>rosids</taxon>
        <taxon>fabids</taxon>
        <taxon>Malpighiales</taxon>
        <taxon>Rhizophoraceae</taxon>
        <taxon>Rhizophora</taxon>
    </lineage>
</organism>
<dbReference type="EMBL" id="GGEC01041001">
    <property type="protein sequence ID" value="MBX21485.1"/>
    <property type="molecule type" value="Transcribed_RNA"/>
</dbReference>
<evidence type="ECO:0000313" key="1">
    <source>
        <dbReference type="EMBL" id="MBX21485.1"/>
    </source>
</evidence>
<dbReference type="AlphaFoldDB" id="A0A2P2LU35"/>
<protein>
    <submittedName>
        <fullName evidence="1">Putative disease resistance protein At1g52660</fullName>
    </submittedName>
</protein>
<reference evidence="1" key="1">
    <citation type="submission" date="2018-02" db="EMBL/GenBank/DDBJ databases">
        <title>Rhizophora mucronata_Transcriptome.</title>
        <authorList>
            <person name="Meera S.P."/>
            <person name="Sreeshan A."/>
            <person name="Augustine A."/>
        </authorList>
    </citation>
    <scope>NUCLEOTIDE SEQUENCE</scope>
    <source>
        <tissue evidence="1">Leaf</tissue>
    </source>
</reference>
<name>A0A2P2LU35_RHIMU</name>
<accession>A0A2P2LU35</accession>